<sequence length="276" mass="31492">MEGWEDLPAREREVGVRAGDAIFLSPDYRVDTRLAAYARSRDFRSCTPETRRNYATDIRLLLDFLWSRGRAWTEAREQDLEDFEHWRRQEKSNPGRIGGTKWDRELAAFMHLYKWAVRNKIVTRNPVATKQVMGRYGQVLTVAEGRAKDARSSNVHWLTPRTWRRWIDVGLRGHTKDGVPESGWVGRIEDRNVAFVKVLVSSGLRRSEGGSLLAFEVPQRRLNGGRYYRGKISAAVTRVEEGPDVLCRLGGHRGRRGLRGLLPGLGGAPRSTTRPV</sequence>
<feature type="domain" description="Core-binding (CB)" evidence="3">
    <location>
        <begin position="28"/>
        <end position="117"/>
    </location>
</feature>
<dbReference type="EMBL" id="BAAAZP010000101">
    <property type="protein sequence ID" value="GAA3683812.1"/>
    <property type="molecule type" value="Genomic_DNA"/>
</dbReference>
<reference evidence="5" key="1">
    <citation type="journal article" date="2019" name="Int. J. Syst. Evol. Microbiol.">
        <title>The Global Catalogue of Microorganisms (GCM) 10K type strain sequencing project: providing services to taxonomists for standard genome sequencing and annotation.</title>
        <authorList>
            <consortium name="The Broad Institute Genomics Platform"/>
            <consortium name="The Broad Institute Genome Sequencing Center for Infectious Disease"/>
            <person name="Wu L."/>
            <person name="Ma J."/>
        </authorList>
    </citation>
    <scope>NUCLEOTIDE SEQUENCE [LARGE SCALE GENOMIC DNA]</scope>
    <source>
        <strain evidence="5">JCM 16904</strain>
    </source>
</reference>
<dbReference type="PROSITE" id="PS51900">
    <property type="entry name" value="CB"/>
    <property type="match status" value="1"/>
</dbReference>
<evidence type="ECO:0000313" key="5">
    <source>
        <dbReference type="Proteomes" id="UP001500902"/>
    </source>
</evidence>
<comment type="caution">
    <text evidence="4">The sequence shown here is derived from an EMBL/GenBank/DDBJ whole genome shotgun (WGS) entry which is preliminary data.</text>
</comment>
<evidence type="ECO:0000313" key="4">
    <source>
        <dbReference type="EMBL" id="GAA3683812.1"/>
    </source>
</evidence>
<dbReference type="Gene3D" id="1.10.150.130">
    <property type="match status" value="1"/>
</dbReference>
<dbReference type="InterPro" id="IPR010998">
    <property type="entry name" value="Integrase_recombinase_N"/>
</dbReference>
<dbReference type="InterPro" id="IPR044068">
    <property type="entry name" value="CB"/>
</dbReference>
<gene>
    <name evidence="4" type="ORF">GCM10022224_055500</name>
</gene>
<dbReference type="Proteomes" id="UP001500902">
    <property type="component" value="Unassembled WGS sequence"/>
</dbReference>
<accession>A0ABP7CCM2</accession>
<organism evidence="4 5">
    <name type="scientific">Nonomuraea antimicrobica</name>
    <dbReference type="NCBI Taxonomy" id="561173"/>
    <lineage>
        <taxon>Bacteria</taxon>
        <taxon>Bacillati</taxon>
        <taxon>Actinomycetota</taxon>
        <taxon>Actinomycetes</taxon>
        <taxon>Streptosporangiales</taxon>
        <taxon>Streptosporangiaceae</taxon>
        <taxon>Nonomuraea</taxon>
    </lineage>
</organism>
<proteinExistence type="predicted"/>
<dbReference type="Pfam" id="PF02899">
    <property type="entry name" value="Phage_int_SAM_1"/>
    <property type="match status" value="1"/>
</dbReference>
<keyword evidence="5" id="KW-1185">Reference proteome</keyword>
<protein>
    <recommendedName>
        <fullName evidence="3">Core-binding (CB) domain-containing protein</fullName>
    </recommendedName>
</protein>
<dbReference type="SUPFAM" id="SSF47823">
    <property type="entry name" value="lambda integrase-like, N-terminal domain"/>
    <property type="match status" value="1"/>
</dbReference>
<evidence type="ECO:0000256" key="2">
    <source>
        <dbReference type="PROSITE-ProRule" id="PRU01248"/>
    </source>
</evidence>
<name>A0ABP7CCM2_9ACTN</name>
<dbReference type="InterPro" id="IPR004107">
    <property type="entry name" value="Integrase_SAM-like_N"/>
</dbReference>
<evidence type="ECO:0000259" key="3">
    <source>
        <dbReference type="PROSITE" id="PS51900"/>
    </source>
</evidence>
<keyword evidence="1 2" id="KW-0238">DNA-binding</keyword>
<evidence type="ECO:0000256" key="1">
    <source>
        <dbReference type="ARBA" id="ARBA00023125"/>
    </source>
</evidence>